<organism evidence="6 7">
    <name type="scientific">Metschnikowia pulcherrima</name>
    <dbReference type="NCBI Taxonomy" id="27326"/>
    <lineage>
        <taxon>Eukaryota</taxon>
        <taxon>Fungi</taxon>
        <taxon>Dikarya</taxon>
        <taxon>Ascomycota</taxon>
        <taxon>Saccharomycotina</taxon>
        <taxon>Pichiomycetes</taxon>
        <taxon>Metschnikowiaceae</taxon>
        <taxon>Metschnikowia</taxon>
    </lineage>
</organism>
<keyword evidence="2" id="KW-0963">Cytoplasm</keyword>
<dbReference type="GO" id="GO:0030488">
    <property type="term" value="P:tRNA methylation"/>
    <property type="evidence" value="ECO:0007669"/>
    <property type="project" value="TreeGrafter"/>
</dbReference>
<evidence type="ECO:0000313" key="6">
    <source>
        <dbReference type="EMBL" id="KAF8001145.1"/>
    </source>
</evidence>
<evidence type="ECO:0000256" key="3">
    <source>
        <dbReference type="ARBA" id="ARBA00022574"/>
    </source>
</evidence>
<proteinExistence type="predicted"/>
<evidence type="ECO:0000256" key="4">
    <source>
        <dbReference type="ARBA" id="ARBA00022694"/>
    </source>
</evidence>
<reference evidence="6" key="1">
    <citation type="submission" date="2020-10" db="EMBL/GenBank/DDBJ databases">
        <title>The Whole-Genome Sequence of Metschnikowia persimmonesis, a Novel Endophytic Yeast Species Isolated from Medicinal Plant Diospyros kaki Thumb.</title>
        <authorList>
            <person name="Rahmat E."/>
            <person name="Kang Y."/>
        </authorList>
    </citation>
    <scope>NUCLEOTIDE SEQUENCE</scope>
    <source>
        <strain evidence="6">KIOM G15050</strain>
    </source>
</reference>
<dbReference type="GO" id="GO:0005737">
    <property type="term" value="C:cytoplasm"/>
    <property type="evidence" value="ECO:0007669"/>
    <property type="project" value="UniProtKB-SubCell"/>
</dbReference>
<comment type="caution">
    <text evidence="6">The sequence shown here is derived from an EMBL/GenBank/DDBJ whole genome shotgun (WGS) entry which is preliminary data.</text>
</comment>
<keyword evidence="3" id="KW-0853">WD repeat</keyword>
<accession>A0A8H7GP73</accession>
<dbReference type="AlphaFoldDB" id="A0A8H7GP73"/>
<dbReference type="OrthoDB" id="66881at2759"/>
<dbReference type="Proteomes" id="UP000649328">
    <property type="component" value="Unassembled WGS sequence"/>
</dbReference>
<evidence type="ECO:0000256" key="1">
    <source>
        <dbReference type="ARBA" id="ARBA00004496"/>
    </source>
</evidence>
<dbReference type="PANTHER" id="PTHR14344">
    <property type="entry name" value="WD REPEAT PROTEIN"/>
    <property type="match status" value="1"/>
</dbReference>
<dbReference type="EMBL" id="JACBPP010000006">
    <property type="protein sequence ID" value="KAF8001145.1"/>
    <property type="molecule type" value="Genomic_DNA"/>
</dbReference>
<evidence type="ECO:0000313" key="7">
    <source>
        <dbReference type="Proteomes" id="UP000649328"/>
    </source>
</evidence>
<keyword evidence="5" id="KW-0677">Repeat</keyword>
<dbReference type="PANTHER" id="PTHR14344:SF3">
    <property type="entry name" value="WD REPEAT-CONTAINING PROTEIN 6"/>
    <property type="match status" value="1"/>
</dbReference>
<gene>
    <name evidence="6" type="ORF">HF325_004934</name>
</gene>
<comment type="subcellular location">
    <subcellularLocation>
        <location evidence="1">Cytoplasm</location>
    </subcellularLocation>
</comment>
<keyword evidence="4" id="KW-0819">tRNA processing</keyword>
<dbReference type="SUPFAM" id="SSF69322">
    <property type="entry name" value="Tricorn protease domain 2"/>
    <property type="match status" value="1"/>
</dbReference>
<dbReference type="InterPro" id="IPR051973">
    <property type="entry name" value="tRNA_Anticodon_Mtase-Reg"/>
</dbReference>
<protein>
    <submittedName>
        <fullName evidence="6">Uncharacterized protein</fullName>
    </submittedName>
</protein>
<evidence type="ECO:0000256" key="2">
    <source>
        <dbReference type="ARBA" id="ARBA00022490"/>
    </source>
</evidence>
<name>A0A8H7GP73_9ASCO</name>
<evidence type="ECO:0000256" key="5">
    <source>
        <dbReference type="ARBA" id="ARBA00022737"/>
    </source>
</evidence>
<keyword evidence="7" id="KW-1185">Reference proteome</keyword>
<sequence>MTMNDISSILEGQLHESVHYGPVTAIKFLDSSHVLVGYGPFLRIVRVDKSTGLLEQIWQERIFKRNKIHCISISQDKSSVAVSGGRSFAIVNLSTKTFEEKAINEWIVAVDYTIPSELLILTSHNEVLKVKISSTNEITELPQKTAL</sequence>